<dbReference type="EMBL" id="JAUSSU010000003">
    <property type="protein sequence ID" value="MDQ0112421.1"/>
    <property type="molecule type" value="Genomic_DNA"/>
</dbReference>
<gene>
    <name evidence="1" type="ORF">J2T15_001856</name>
</gene>
<proteinExistence type="predicted"/>
<dbReference type="Proteomes" id="UP001229346">
    <property type="component" value="Unassembled WGS sequence"/>
</dbReference>
<reference evidence="1 2" key="1">
    <citation type="submission" date="2023-07" db="EMBL/GenBank/DDBJ databases">
        <title>Sorghum-associated microbial communities from plants grown in Nebraska, USA.</title>
        <authorList>
            <person name="Schachtman D."/>
        </authorList>
    </citation>
    <scope>NUCLEOTIDE SEQUENCE [LARGE SCALE GENOMIC DNA]</scope>
    <source>
        <strain evidence="1 2">CC482</strain>
    </source>
</reference>
<dbReference type="PROSITE" id="PS51257">
    <property type="entry name" value="PROKAR_LIPOPROTEIN"/>
    <property type="match status" value="1"/>
</dbReference>
<evidence type="ECO:0008006" key="3">
    <source>
        <dbReference type="Google" id="ProtNLM"/>
    </source>
</evidence>
<organism evidence="1 2">
    <name type="scientific">Paenibacillus harenae</name>
    <dbReference type="NCBI Taxonomy" id="306543"/>
    <lineage>
        <taxon>Bacteria</taxon>
        <taxon>Bacillati</taxon>
        <taxon>Bacillota</taxon>
        <taxon>Bacilli</taxon>
        <taxon>Bacillales</taxon>
        <taxon>Paenibacillaceae</taxon>
        <taxon>Paenibacillus</taxon>
    </lineage>
</organism>
<evidence type="ECO:0000313" key="1">
    <source>
        <dbReference type="EMBL" id="MDQ0112421.1"/>
    </source>
</evidence>
<dbReference type="RefSeq" id="WP_307203260.1">
    <property type="nucleotide sequence ID" value="NZ_JAUSSU010000003.1"/>
</dbReference>
<accession>A0ABT9TZY4</accession>
<evidence type="ECO:0000313" key="2">
    <source>
        <dbReference type="Proteomes" id="UP001229346"/>
    </source>
</evidence>
<protein>
    <recommendedName>
        <fullName evidence="3">DUF4829 domain-containing protein</fullName>
    </recommendedName>
</protein>
<name>A0ABT9TZY4_PAEHA</name>
<sequence>MFRKKGYWITTLIFLLLLGCEERDVVLEEQVQQVQKEPGELFMMDLRETINLSFKIINAMENNNHQYLESVSASGLTVDKEKNEIVYTFNENEVKLGFLKGIHLGNLEFRGSGYTDDETIFQVIFAHYFEDTHGTIYFDFIKQDNRWLLNGLMTNA</sequence>
<keyword evidence="2" id="KW-1185">Reference proteome</keyword>
<comment type="caution">
    <text evidence="1">The sequence shown here is derived from an EMBL/GenBank/DDBJ whole genome shotgun (WGS) entry which is preliminary data.</text>
</comment>